<protein>
    <recommendedName>
        <fullName evidence="1">Carboxymuconolactone decarboxylase-like domain-containing protein</fullName>
    </recommendedName>
</protein>
<dbReference type="EMBL" id="CP003924">
    <property type="protein sequence ID" value="AGS35543.1"/>
    <property type="molecule type" value="Genomic_DNA"/>
</dbReference>
<sequence length="409" mass="45009">MTDTADIINFLADLSADHPLAQARARRDDALHNAQLSFSALLEPERPGTFTLAERYAVATYVAGLHRADRAHAFYADLLADESDSLPGHVDAAIERGLSAGPYGVFRESELTDFSEPGGFFLHDGPTERLAGAFDIAHLLVYHPRDSRPEAIGHLYATGWSSDDIVSLAQLVSFLAFQLRVVHGLRVVSGQSVTGSDTATRGAGEQPDWRVTDDVLTYEELARPERFVDHPLGWHGWVPPVDKKDLTAEQVDSLIKPERADMPYFRLLARDPAALKARTLTDLDIFYNTDGGLGRAERELAATVVSRLNGCIYCASVHQRRTKDEGGDAERVDALLADGVDVDLGSKSWNQLRDLSVALTVTPMSLTAEHIAGLDWAEALDAVYSAAFFNWANRLMLFLGEPEVPRRFR</sequence>
<dbReference type="eggNOG" id="COG2128">
    <property type="taxonomic scope" value="Bacteria"/>
</dbReference>
<dbReference type="AlphaFoldDB" id="S5TLJ1"/>
<dbReference type="eggNOG" id="COG4950">
    <property type="taxonomic scope" value="Bacteria"/>
</dbReference>
<dbReference type="Gene3D" id="1.20.1290.10">
    <property type="entry name" value="AhpD-like"/>
    <property type="match status" value="2"/>
</dbReference>
<dbReference type="InterPro" id="IPR004675">
    <property type="entry name" value="AhpD_core"/>
</dbReference>
<dbReference type="HOGENOM" id="CLU_057689_1_0_11"/>
<dbReference type="InterPro" id="IPR029032">
    <property type="entry name" value="AhpD-like"/>
</dbReference>
<dbReference type="KEGG" id="cmd:B841_10355"/>
<dbReference type="PANTHER" id="PTHR35446:SF2">
    <property type="entry name" value="CARBOXYMUCONOLACTONE DECARBOXYLASE-LIKE DOMAIN-CONTAINING PROTEIN"/>
    <property type="match status" value="1"/>
</dbReference>
<feature type="domain" description="Carboxymuconolactone decarboxylase-like" evidence="1">
    <location>
        <begin position="272"/>
        <end position="346"/>
    </location>
</feature>
<reference evidence="2 3" key="1">
    <citation type="submission" date="2012-11" db="EMBL/GenBank/DDBJ databases">
        <title>The complete genome sequence of Corynebacterium maris Coryn-1 (=DSM 45190).</title>
        <authorList>
            <person name="Schaffert L."/>
            <person name="Albersmeier A."/>
            <person name="Kalinowski J."/>
            <person name="Ruckert C."/>
        </authorList>
    </citation>
    <scope>NUCLEOTIDE SEQUENCE [LARGE SCALE GENOMIC DNA]</scope>
    <source>
        <strain evidence="3">Coryn-1</strain>
    </source>
</reference>
<keyword evidence="3" id="KW-1185">Reference proteome</keyword>
<accession>S5TLJ1</accession>
<dbReference type="InterPro" id="IPR023923">
    <property type="entry name" value="AhpD_Avi7169"/>
</dbReference>
<dbReference type="PATRIC" id="fig|1224163.3.peg.2089"/>
<dbReference type="PANTHER" id="PTHR35446">
    <property type="entry name" value="SI:CH211-175M2.5"/>
    <property type="match status" value="1"/>
</dbReference>
<dbReference type="InterPro" id="IPR003779">
    <property type="entry name" value="CMD-like"/>
</dbReference>
<dbReference type="InterPro" id="IPR023982">
    <property type="entry name" value="CHP04029_CMD-like"/>
</dbReference>
<organism evidence="2 3">
    <name type="scientific">Corynebacterium maris DSM 45190</name>
    <dbReference type="NCBI Taxonomy" id="1224163"/>
    <lineage>
        <taxon>Bacteria</taxon>
        <taxon>Bacillati</taxon>
        <taxon>Actinomycetota</taxon>
        <taxon>Actinomycetes</taxon>
        <taxon>Mycobacteriales</taxon>
        <taxon>Corynebacteriaceae</taxon>
        <taxon>Corynebacterium</taxon>
    </lineage>
</organism>
<gene>
    <name evidence="2" type="ORF">B841_10355</name>
</gene>
<dbReference type="NCBIfam" id="TIGR01926">
    <property type="entry name" value="peroxid_rel"/>
    <property type="match status" value="1"/>
</dbReference>
<dbReference type="NCBIfam" id="TIGR00778">
    <property type="entry name" value="ahpD_dom"/>
    <property type="match status" value="1"/>
</dbReference>
<dbReference type="InterPro" id="IPR010195">
    <property type="entry name" value="Uncharacterised_peroxidase-rel"/>
</dbReference>
<evidence type="ECO:0000259" key="1">
    <source>
        <dbReference type="Pfam" id="PF02627"/>
    </source>
</evidence>
<dbReference type="NCBIfam" id="TIGR04029">
    <property type="entry name" value="CMD_Avi_7170"/>
    <property type="match status" value="1"/>
</dbReference>
<dbReference type="GO" id="GO:0051920">
    <property type="term" value="F:peroxiredoxin activity"/>
    <property type="evidence" value="ECO:0007669"/>
    <property type="project" value="InterPro"/>
</dbReference>
<dbReference type="STRING" id="1224163.B841_10355"/>
<dbReference type="RefSeq" id="WP_020935476.1">
    <property type="nucleotide sequence ID" value="NC_021915.1"/>
</dbReference>
<proteinExistence type="predicted"/>
<dbReference type="NCBIfam" id="TIGR04030">
    <property type="entry name" value="perox_Avi_7169"/>
    <property type="match status" value="1"/>
</dbReference>
<name>S5TLJ1_9CORY</name>
<evidence type="ECO:0000313" key="3">
    <source>
        <dbReference type="Proteomes" id="UP000015388"/>
    </source>
</evidence>
<dbReference type="SUPFAM" id="SSF69118">
    <property type="entry name" value="AhpD-like"/>
    <property type="match status" value="2"/>
</dbReference>
<dbReference type="Proteomes" id="UP000015388">
    <property type="component" value="Chromosome"/>
</dbReference>
<dbReference type="Pfam" id="PF02627">
    <property type="entry name" value="CMD"/>
    <property type="match status" value="1"/>
</dbReference>
<evidence type="ECO:0000313" key="2">
    <source>
        <dbReference type="EMBL" id="AGS35543.1"/>
    </source>
</evidence>